<evidence type="ECO:0000259" key="3">
    <source>
        <dbReference type="Pfam" id="PF00561"/>
    </source>
</evidence>
<evidence type="ECO:0000256" key="2">
    <source>
        <dbReference type="ARBA" id="ARBA00023098"/>
    </source>
</evidence>
<evidence type="ECO:0000313" key="4">
    <source>
        <dbReference type="EMBL" id="CAD7409320.1"/>
    </source>
</evidence>
<evidence type="ECO:0000256" key="1">
    <source>
        <dbReference type="ARBA" id="ARBA00022963"/>
    </source>
</evidence>
<gene>
    <name evidence="4" type="ORF">TCEB3V08_LOCUS9959</name>
</gene>
<proteinExistence type="predicted"/>
<organism evidence="4">
    <name type="scientific">Timema cristinae</name>
    <name type="common">Walking stick</name>
    <dbReference type="NCBI Taxonomy" id="61476"/>
    <lineage>
        <taxon>Eukaryota</taxon>
        <taxon>Metazoa</taxon>
        <taxon>Ecdysozoa</taxon>
        <taxon>Arthropoda</taxon>
        <taxon>Hexapoda</taxon>
        <taxon>Insecta</taxon>
        <taxon>Pterygota</taxon>
        <taxon>Neoptera</taxon>
        <taxon>Polyneoptera</taxon>
        <taxon>Phasmatodea</taxon>
        <taxon>Timematodea</taxon>
        <taxon>Timematoidea</taxon>
        <taxon>Timematidae</taxon>
        <taxon>Timema</taxon>
    </lineage>
</organism>
<protein>
    <recommendedName>
        <fullName evidence="3">AB hydrolase-1 domain-containing protein</fullName>
    </recommendedName>
</protein>
<dbReference type="GO" id="GO:0016042">
    <property type="term" value="P:lipid catabolic process"/>
    <property type="evidence" value="ECO:0007669"/>
    <property type="project" value="UniProtKB-KW"/>
</dbReference>
<dbReference type="InterPro" id="IPR029058">
    <property type="entry name" value="AB_hydrolase_fold"/>
</dbReference>
<feature type="domain" description="AB hydrolase-1" evidence="3">
    <location>
        <begin position="43"/>
        <end position="322"/>
    </location>
</feature>
<dbReference type="AlphaFoldDB" id="A0A7R9H564"/>
<reference evidence="4" key="1">
    <citation type="submission" date="2020-11" db="EMBL/GenBank/DDBJ databases">
        <authorList>
            <person name="Tran Van P."/>
        </authorList>
    </citation>
    <scope>NUCLEOTIDE SEQUENCE</scope>
</reference>
<dbReference type="InterPro" id="IPR000073">
    <property type="entry name" value="AB_hydrolase_1"/>
</dbReference>
<dbReference type="Pfam" id="PF00561">
    <property type="entry name" value="Abhydrolase_1"/>
    <property type="match status" value="1"/>
</dbReference>
<accession>A0A7R9H564</accession>
<sequence>MANEFVRLNLYVETNTTERIRSPSPRFAHWSVHQRMLASFLMAESGYDVWLGNDRGNIYSQTHRKLTRADKRYWDYSVPCAGTSDDLRVLSQWHSKYRRRTVMYVISLDMLFYGAAQTVSCLWSVSDLVSAGAQHGLHHGTQIPGLTTWSFHDIGYYDLPAVIDYILQITEEEKLYYVGHSMGATSCFVLCSTRPEYNQKLASIISIAPVVFLANTNSPLARGVGQRLAKLKEVNPHFRGGRVDNHLGTPPSPPVHSTEIRLHRDSNLDLPVLRSRAKHDKRAWSNKYRVYEYPARKNKFACQRNGRTAASLFENNFLFIAAGYKQSDIDQDNVHMTVAATRIPGHATELPGSIENGKFQKFDYGPAENIRRYAQEEPPQYELNKVTSLVSIIYSDGDIISTTQDVEALYSSLPATFSKVLVGGGTFKHFDAVVGREARLLVHQEVVKLLQLVGDSDTPLFELNSDTTDIVIINFLPEMSEEESDED</sequence>
<keyword evidence="2" id="KW-0443">Lipid metabolism</keyword>
<dbReference type="EMBL" id="OC321043">
    <property type="protein sequence ID" value="CAD7409320.1"/>
    <property type="molecule type" value="Genomic_DNA"/>
</dbReference>
<dbReference type="SUPFAM" id="SSF53474">
    <property type="entry name" value="alpha/beta-Hydrolases"/>
    <property type="match status" value="1"/>
</dbReference>
<dbReference type="PANTHER" id="PTHR11005">
    <property type="entry name" value="LYSOSOMAL ACID LIPASE-RELATED"/>
    <property type="match status" value="1"/>
</dbReference>
<name>A0A7R9H564_TIMCR</name>
<dbReference type="Gene3D" id="3.40.50.1820">
    <property type="entry name" value="alpha/beta hydrolase"/>
    <property type="match status" value="1"/>
</dbReference>
<keyword evidence="1" id="KW-0442">Lipid degradation</keyword>